<comment type="function">
    <text evidence="17">Plays an essential role in viral RNA transcription and replication by forming the heterotrimeric polymerase complex together with PB1 and PB2 subunits. The complex transcribes viral mRNAs by using a unique mechanism called cap-snatching. It consists in the hijacking and cleavage of host capped pre-mRNAs. These short capped RNAs are then used as primers for viral mRNAs. The PB2 subunit is responsible for the binding of the 5' cap of cellular pre-mRNAs which are subsequently cleaved after 10-13 nucleotides by the PA subunit that carries the endonuclease activity.</text>
</comment>
<dbReference type="InterPro" id="IPR038372">
    <property type="entry name" value="PA/PA-X_sf"/>
</dbReference>
<feature type="binding site" evidence="17">
    <location>
        <position position="80"/>
    </location>
    <ligand>
        <name>Mn(2+)</name>
        <dbReference type="ChEBI" id="CHEBI:29035"/>
        <label>2</label>
    </ligand>
</feature>
<feature type="binding site" evidence="17">
    <location>
        <position position="41"/>
    </location>
    <ligand>
        <name>Mn(2+)</name>
        <dbReference type="ChEBI" id="CHEBI:29035"/>
        <label>1</label>
    </ligand>
</feature>
<dbReference type="GO" id="GO:0039523">
    <property type="term" value="P:symbiont-mediated suppression of host mRNA transcription via inhibition of RNA polymerase II activity"/>
    <property type="evidence" value="ECO:0007669"/>
    <property type="project" value="UniProtKB-UniRule"/>
</dbReference>
<proteinExistence type="inferred from homology"/>
<keyword evidence="16 17" id="KW-1262">Eukaryotic host gene expression shutoff by virus</keyword>
<evidence type="ECO:0000256" key="12">
    <source>
        <dbReference type="ARBA" id="ARBA00022995"/>
    </source>
</evidence>
<comment type="similarity">
    <text evidence="17 18">Belongs to the influenza viruses PA family.</text>
</comment>
<comment type="subcellular location">
    <subcellularLocation>
        <location evidence="17">Host cytoplasm</location>
    </subcellularLocation>
    <subcellularLocation>
        <location evidence="17">Host nucleus</location>
    </subcellularLocation>
    <text evidence="17">PB1 and PA are transported in the host nucleus as a complex.</text>
</comment>
<dbReference type="GO" id="GO:0004519">
    <property type="term" value="F:endonuclease activity"/>
    <property type="evidence" value="ECO:0007669"/>
    <property type="project" value="UniProtKB-KW"/>
</dbReference>
<dbReference type="GO" id="GO:0075526">
    <property type="term" value="P:cap snatching"/>
    <property type="evidence" value="ECO:0007669"/>
    <property type="project" value="UniProtKB-UniRule"/>
</dbReference>
<protein>
    <recommendedName>
        <fullName evidence="17 18">Polymerase acidic protein</fullName>
        <ecNumber evidence="17">3.1.-.-</ecNumber>
    </recommendedName>
    <alternativeName>
        <fullName evidence="17">RNA-directed RNA polymerase subunit P2</fullName>
    </alternativeName>
</protein>
<keyword evidence="11 17" id="KW-0378">Hydrolase</keyword>
<accession>A0A8F9WB49</accession>
<dbReference type="GO" id="GO:0030430">
    <property type="term" value="C:host cell cytoplasm"/>
    <property type="evidence" value="ECO:0007669"/>
    <property type="project" value="UniProtKB-SubCell"/>
</dbReference>
<evidence type="ECO:0000256" key="18">
    <source>
        <dbReference type="RuleBase" id="RU361280"/>
    </source>
</evidence>
<evidence type="ECO:0000256" key="13">
    <source>
        <dbReference type="ARBA" id="ARBA00023103"/>
    </source>
</evidence>
<keyword evidence="8 17" id="KW-1191">Eukaryotic host transcription shutoff by virus</keyword>
<sequence>MEDFVRQCFNPMIVELAEKAMKEYGEDPKIETNKFAAICTHLEVCFMYSDFHFIDERGESIIVESGDPNALLKHRFEIIEGRDRTMAWTVVNSICNTTGVEKPKFLPDLYDYKENRFIEIGVTRREVHIYYLEKANKIKSEKTHIHIFSFTGEEMATKADYTLDEESRARIKTRLFTIRQEMASRGLWDSFRQSERGEETIEERFEITGTMRRLADQSLPPNFSSLENFRAYVDGFEPNGCIEGKLSQMSKEVNARIEPFTKTTPRPLRLPDGPPCAQRSKFLLMDALKLSIEDPSHEGEGIPLYDAIKCMKTFFGWKEPNVVKPHEKGINPNYLLAWKQVLAELQDLENEEKIPKTKNMKKTSQLKWALGESMAPEKVDFEDCKDISDLKQYDSDEPEPRSLASWIQSEFNKACELTDSSWIELDEIGEDVAPIEHIASMRRNYFTAEVSHCRATEYIMKGVYINTALLNASCAAMDDFQLIPMISKCRTREGRRKTNLYGFIIKGRSHLRNDTDVVNFVSMEFSLTDPRLEPHKWEKYCVLEIGDMLLRTAVGQVSRPMFLYVRTNGTSKIKMKWGMEMRRCLLQSLQQIESMIEAESSVKEKDMTKEFFENKSETWPIQWHGLWTASVTPRESRNPSPKGVEEGSIGKVCRTLLAKSVFNSLYASPQLEGFSAESRKLLLIVQALRDNLEPGTFDLGGLYEAIEECLINDPWVLLNASWFNSFLTHALK</sequence>
<evidence type="ECO:0000256" key="6">
    <source>
        <dbReference type="ARBA" id="ARBA00022722"/>
    </source>
</evidence>
<name>A0A8F9WB49_9INFA</name>
<evidence type="ECO:0000256" key="4">
    <source>
        <dbReference type="ARBA" id="ARBA00022581"/>
    </source>
</evidence>
<dbReference type="GO" id="GO:0042025">
    <property type="term" value="C:host cell nucleus"/>
    <property type="evidence" value="ECO:0007669"/>
    <property type="project" value="UniProtKB-SubCell"/>
</dbReference>
<evidence type="ECO:0000256" key="2">
    <source>
        <dbReference type="ARBA" id="ARBA00022553"/>
    </source>
</evidence>
<feature type="binding site" evidence="17">
    <location>
        <position position="108"/>
    </location>
    <ligand>
        <name>Mn(2+)</name>
        <dbReference type="ChEBI" id="CHEBI:29035"/>
        <label>2</label>
    </ligand>
</feature>
<reference evidence="19" key="1">
    <citation type="submission" date="2021-08" db="EMBL/GenBank/DDBJ databases">
        <title>Direct Submission (CEIRS DPCC).</title>
        <authorList>
            <person name="Tan S."/>
            <person name="Sharp B."/>
            <person name="Jimenez-Bluhm P."/>
            <person name="Hamilton-West C."/>
            <person name="Schultz-Cherry S."/>
        </authorList>
    </citation>
    <scope>NUCLEOTIDE SEQUENCE</scope>
    <source>
        <strain evidence="19">A/chicken/Rapa Nui/CT2170/2019</strain>
    </source>
</reference>
<comment type="subunit">
    <text evidence="1 17">Influenza RNA polymerase is composed of three subunits: PB1, PB2 and PA. Interacts (via C-terminus) with PB1 (via N-terminus).</text>
</comment>
<dbReference type="InterPro" id="IPR037534">
    <property type="entry name" value="INFV_PA"/>
</dbReference>
<evidence type="ECO:0000256" key="15">
    <source>
        <dbReference type="ARBA" id="ARBA00023211"/>
    </source>
</evidence>
<evidence type="ECO:0000256" key="17">
    <source>
        <dbReference type="HAMAP-Rule" id="MF_04063"/>
    </source>
</evidence>
<keyword evidence="5 17" id="KW-1157">Cap snatching</keyword>
<evidence type="ECO:0000256" key="7">
    <source>
        <dbReference type="ARBA" id="ARBA00022723"/>
    </source>
</evidence>
<keyword evidence="9" id="KW-0688">Ribosomal frameshifting</keyword>
<evidence type="ECO:0000256" key="9">
    <source>
        <dbReference type="ARBA" id="ARBA00022758"/>
    </source>
</evidence>
<feature type="binding site" evidence="17">
    <location>
        <position position="119"/>
    </location>
    <ligand>
        <name>Mn(2+)</name>
        <dbReference type="ChEBI" id="CHEBI:29035"/>
        <label>1</label>
    </ligand>
</feature>
<evidence type="ECO:0000256" key="16">
    <source>
        <dbReference type="ARBA" id="ARBA00023247"/>
    </source>
</evidence>
<gene>
    <name evidence="17 18 19" type="primary">PA</name>
</gene>
<dbReference type="GO" id="GO:0039657">
    <property type="term" value="P:symbiont-mediated suppression of host gene expression"/>
    <property type="evidence" value="ECO:0007669"/>
    <property type="project" value="UniProtKB-KW"/>
</dbReference>
<comment type="PTM">
    <text evidence="17">Phosphorylated on serines and threonines by host kinases, including human casein kinase II.</text>
</comment>
<dbReference type="EC" id="3.1.-.-" evidence="17"/>
<evidence type="ECO:0000256" key="11">
    <source>
        <dbReference type="ARBA" id="ARBA00022801"/>
    </source>
</evidence>
<dbReference type="GO" id="GO:0046872">
    <property type="term" value="F:metal ion binding"/>
    <property type="evidence" value="ECO:0007669"/>
    <property type="project" value="UniProtKB-KW"/>
</dbReference>
<dbReference type="GO" id="GO:0006351">
    <property type="term" value="P:DNA-templated transcription"/>
    <property type="evidence" value="ECO:0007669"/>
    <property type="project" value="UniProtKB-UniRule"/>
</dbReference>
<evidence type="ECO:0000256" key="5">
    <source>
        <dbReference type="ARBA" id="ARBA00022715"/>
    </source>
</evidence>
<evidence type="ECO:0000313" key="19">
    <source>
        <dbReference type="EMBL" id="QYJ61325.1"/>
    </source>
</evidence>
<keyword evidence="6 17" id="KW-0540">Nuclease</keyword>
<keyword evidence="15 17" id="KW-0464">Manganese</keyword>
<organism evidence="19">
    <name type="scientific">Influenza A virus</name>
    <dbReference type="NCBI Taxonomy" id="11320"/>
    <lineage>
        <taxon>Viruses</taxon>
        <taxon>Riboviria</taxon>
        <taxon>Orthornavirae</taxon>
        <taxon>Negarnaviricota</taxon>
        <taxon>Polyploviricotina</taxon>
        <taxon>Insthoviricetes</taxon>
        <taxon>Articulavirales</taxon>
        <taxon>Orthomyxoviridae</taxon>
        <taxon>Alphainfluenzavirus</taxon>
        <taxon>Alphainfluenzavirus influenzae</taxon>
    </lineage>
</organism>
<dbReference type="InterPro" id="IPR001009">
    <property type="entry name" value="PA/PA-X"/>
</dbReference>
<keyword evidence="4 17" id="KW-0945">Host-virus interaction</keyword>
<evidence type="ECO:0000256" key="1">
    <source>
        <dbReference type="ARBA" id="ARBA00011723"/>
    </source>
</evidence>
<keyword evidence="12 17" id="KW-1190">Host gene expression shutoff by virus</keyword>
<reference evidence="19" key="2">
    <citation type="submission" date="2021-08" db="EMBL/GenBank/DDBJ databases">
        <authorList>
            <consortium name="Centers of Excellence for Influenza Research and Surveillance (CEIRS)"/>
        </authorList>
    </citation>
    <scope>NUCLEOTIDE SEQUENCE</scope>
    <source>
        <strain evidence="19">A/chicken/Rapa Nui/CT2170/2019</strain>
    </source>
</reference>
<dbReference type="GO" id="GO:0016787">
    <property type="term" value="F:hydrolase activity"/>
    <property type="evidence" value="ECO:0007669"/>
    <property type="project" value="UniProtKB-KW"/>
</dbReference>
<keyword evidence="3 17" id="KW-1048">Host nucleus</keyword>
<dbReference type="FunFam" id="3.40.91.90:FF:000001">
    <property type="entry name" value="Polymerase acidic protein"/>
    <property type="match status" value="1"/>
</dbReference>
<dbReference type="GO" id="GO:0039694">
    <property type="term" value="P:viral RNA genome replication"/>
    <property type="evidence" value="ECO:0007669"/>
    <property type="project" value="InterPro"/>
</dbReference>
<evidence type="ECO:0000256" key="3">
    <source>
        <dbReference type="ARBA" id="ARBA00022562"/>
    </source>
</evidence>
<dbReference type="GO" id="GO:0075523">
    <property type="term" value="P:viral translational frameshifting"/>
    <property type="evidence" value="ECO:0007669"/>
    <property type="project" value="UniProtKB-KW"/>
</dbReference>
<feature type="binding site" evidence="17">
    <location>
        <position position="108"/>
    </location>
    <ligand>
        <name>Mn(2+)</name>
        <dbReference type="ChEBI" id="CHEBI:29035"/>
        <label>1</label>
    </ligand>
</feature>
<evidence type="ECO:0000256" key="8">
    <source>
        <dbReference type="ARBA" id="ARBA00022731"/>
    </source>
</evidence>
<keyword evidence="10 17" id="KW-0255">Endonuclease</keyword>
<comment type="caution">
    <text evidence="17">Lacks conserved residue(s) required for the propagation of feature annotation.</text>
</comment>
<keyword evidence="13 17" id="KW-1104">Inhibition of host RNA polymerase II by virus</keyword>
<evidence type="ECO:0000256" key="10">
    <source>
        <dbReference type="ARBA" id="ARBA00022759"/>
    </source>
</evidence>
<keyword evidence="2 17" id="KW-0597">Phosphoprotein</keyword>
<dbReference type="Gene3D" id="3.40.91.90">
    <property type="entry name" value="Influenza RNA-dependent RNA polymerase subunit PA, endonuclease domain"/>
    <property type="match status" value="1"/>
</dbReference>
<evidence type="ECO:0000256" key="14">
    <source>
        <dbReference type="ARBA" id="ARBA00023200"/>
    </source>
</evidence>
<dbReference type="HAMAP" id="MF_04063">
    <property type="entry name" value="INFV_PA"/>
    <property type="match status" value="1"/>
</dbReference>
<dbReference type="EMBL" id="MZ707485">
    <property type="protein sequence ID" value="QYJ61325.1"/>
    <property type="molecule type" value="Viral_cRNA"/>
</dbReference>
<keyword evidence="7 17" id="KW-0479">Metal-binding</keyword>
<feature type="short sequence motif" description="Nuclear localization signal 2 (NLS2)" evidence="17">
    <location>
        <begin position="184"/>
        <end position="247"/>
    </location>
</feature>
<keyword evidence="14 17" id="KW-1035">Host cytoplasm</keyword>
<dbReference type="Pfam" id="PF00603">
    <property type="entry name" value="Flu_PA"/>
    <property type="match status" value="1"/>
</dbReference>
<comment type="cofactor">
    <cofactor evidence="17">
        <name>Mn(2+)</name>
        <dbReference type="ChEBI" id="CHEBI:29035"/>
    </cofactor>
    <text evidence="17">Binds 2 manganese ions per subunit.</text>
</comment>
<dbReference type="GO" id="GO:0003723">
    <property type="term" value="F:RNA binding"/>
    <property type="evidence" value="ECO:0007669"/>
    <property type="project" value="UniProtKB-UniRule"/>
</dbReference>
<feature type="binding site" evidence="17">
    <location>
        <position position="120"/>
    </location>
    <ligand>
        <name>Mn(2+)</name>
        <dbReference type="ChEBI" id="CHEBI:29035"/>
        <label>1</label>
    </ligand>
</feature>
<dbReference type="Proteomes" id="UP001405634">
    <property type="component" value="Genome"/>
</dbReference>